<dbReference type="Pfam" id="PF00072">
    <property type="entry name" value="Response_reg"/>
    <property type="match status" value="1"/>
</dbReference>
<accession>A0A077AVK8</accession>
<dbReference type="EMBL" id="CP008941">
    <property type="protein sequence ID" value="AIK95703.1"/>
    <property type="molecule type" value="Genomic_DNA"/>
</dbReference>
<dbReference type="PANTHER" id="PTHR44591:SF19">
    <property type="entry name" value="TWO-COMPONENT RESPONSE REGULATOR-RELATED"/>
    <property type="match status" value="1"/>
</dbReference>
<dbReference type="KEGG" id="paca:ID47_01545"/>
<dbReference type="Proteomes" id="UP000028926">
    <property type="component" value="Chromosome"/>
</dbReference>
<dbReference type="PROSITE" id="PS50110">
    <property type="entry name" value="RESPONSE_REGULATORY"/>
    <property type="match status" value="1"/>
</dbReference>
<dbReference type="STRING" id="91604.ID47_01545"/>
<proteinExistence type="predicted"/>
<sequence length="332" mass="38231">MNSLLCCYFPTKVIFVDDDEGVLKSINSFINHDIANYDFFTDPYKALEVINSSIPTDFITSSISSPEAKIYELYKAMHNAKRHEEVSTVIVDFQMPAMNGLEFCEKIKNPYVRKILHTGVADENVAIRAFNKGIIDGYIKKQDFDKEKVVNDFIHTSQLAYFKTLTDVLVGSAFKEINSINPEETAFYDPVFIQYFDELVKKHSICEYYINEVVGGFICLSRKGELSTLYAFTAETLEDNQINTHATLRDLIDLENSDYAALIKDIEEDRKTMCFPFYGKGWVDINSHNWKNYVHTLEVIEGNHPYYVAYIPHPGFEKDLNLCSFEHSQQAR</sequence>
<feature type="modified residue" description="4-aspartylphosphate" evidence="2">
    <location>
        <position position="92"/>
    </location>
</feature>
<dbReference type="SUPFAM" id="SSF52172">
    <property type="entry name" value="CheY-like"/>
    <property type="match status" value="1"/>
</dbReference>
<dbReference type="InterPro" id="IPR001789">
    <property type="entry name" value="Sig_transdc_resp-reg_receiver"/>
</dbReference>
<gene>
    <name evidence="4" type="ORF">ID47_01545</name>
</gene>
<dbReference type="PANTHER" id="PTHR44591">
    <property type="entry name" value="STRESS RESPONSE REGULATOR PROTEIN 1"/>
    <property type="match status" value="1"/>
</dbReference>
<dbReference type="OrthoDB" id="9802066at2"/>
<dbReference type="InterPro" id="IPR050595">
    <property type="entry name" value="Bact_response_regulator"/>
</dbReference>
<organism evidence="4 5">
    <name type="scientific">Candidatus Odyssella acanthamoebae</name>
    <dbReference type="NCBI Taxonomy" id="91604"/>
    <lineage>
        <taxon>Bacteria</taxon>
        <taxon>Pseudomonadati</taxon>
        <taxon>Pseudomonadota</taxon>
        <taxon>Alphaproteobacteria</taxon>
        <taxon>Holosporales</taxon>
        <taxon>Candidatus Paracaedibacteraceae</taxon>
        <taxon>Candidatus Odyssella</taxon>
    </lineage>
</organism>
<evidence type="ECO:0000256" key="1">
    <source>
        <dbReference type="ARBA" id="ARBA00022553"/>
    </source>
</evidence>
<dbReference type="eggNOG" id="COG4566">
    <property type="taxonomic scope" value="Bacteria"/>
</dbReference>
<protein>
    <recommendedName>
        <fullName evidence="3">Response regulatory domain-containing protein</fullName>
    </recommendedName>
</protein>
<dbReference type="HOGENOM" id="CLU_070076_0_0_5"/>
<reference evidence="4 5" key="1">
    <citation type="submission" date="2014-07" db="EMBL/GenBank/DDBJ databases">
        <title>Comparative genomic insights into amoeba endosymbionts belonging to the families of Holosporaceae and Candidatus Midichloriaceae within Rickettsiales.</title>
        <authorList>
            <person name="Wang Z."/>
            <person name="Wu M."/>
        </authorList>
    </citation>
    <scope>NUCLEOTIDE SEQUENCE [LARGE SCALE GENOMIC DNA]</scope>
    <source>
        <strain evidence="4">PRA3</strain>
    </source>
</reference>
<feature type="domain" description="Response regulatory" evidence="3">
    <location>
        <begin position="12"/>
        <end position="155"/>
    </location>
</feature>
<dbReference type="Gene3D" id="3.40.50.2300">
    <property type="match status" value="1"/>
</dbReference>
<name>A0A077AVK8_9PROT</name>
<dbReference type="RefSeq" id="WP_038463043.1">
    <property type="nucleotide sequence ID" value="NZ_CP008941.1"/>
</dbReference>
<evidence type="ECO:0000313" key="5">
    <source>
        <dbReference type="Proteomes" id="UP000028926"/>
    </source>
</evidence>
<evidence type="ECO:0000259" key="3">
    <source>
        <dbReference type="PROSITE" id="PS50110"/>
    </source>
</evidence>
<dbReference type="AlphaFoldDB" id="A0A077AVK8"/>
<keyword evidence="1 2" id="KW-0597">Phosphoprotein</keyword>
<evidence type="ECO:0000256" key="2">
    <source>
        <dbReference type="PROSITE-ProRule" id="PRU00169"/>
    </source>
</evidence>
<evidence type="ECO:0000313" key="4">
    <source>
        <dbReference type="EMBL" id="AIK95703.1"/>
    </source>
</evidence>
<dbReference type="GO" id="GO:0000160">
    <property type="term" value="P:phosphorelay signal transduction system"/>
    <property type="evidence" value="ECO:0007669"/>
    <property type="project" value="InterPro"/>
</dbReference>
<keyword evidence="5" id="KW-1185">Reference proteome</keyword>
<dbReference type="InterPro" id="IPR011006">
    <property type="entry name" value="CheY-like_superfamily"/>
</dbReference>